<protein>
    <submittedName>
        <fullName evidence="2">Uncharacterized protein</fullName>
    </submittedName>
</protein>
<dbReference type="EMBL" id="KN819361">
    <property type="protein sequence ID" value="KIJ12645.1"/>
    <property type="molecule type" value="Genomic_DNA"/>
</dbReference>
<accession>A0A0C9TAL1</accession>
<proteinExistence type="predicted"/>
<reference evidence="2 3" key="1">
    <citation type="submission" date="2014-06" db="EMBL/GenBank/DDBJ databases">
        <authorList>
            <consortium name="DOE Joint Genome Institute"/>
            <person name="Kuo A."/>
            <person name="Kohler A."/>
            <person name="Nagy L.G."/>
            <person name="Floudas D."/>
            <person name="Copeland A."/>
            <person name="Barry K.W."/>
            <person name="Cichocki N."/>
            <person name="Veneault-Fourrey C."/>
            <person name="LaButti K."/>
            <person name="Lindquist E.A."/>
            <person name="Lipzen A."/>
            <person name="Lundell T."/>
            <person name="Morin E."/>
            <person name="Murat C."/>
            <person name="Sun H."/>
            <person name="Tunlid A."/>
            <person name="Henrissat B."/>
            <person name="Grigoriev I.V."/>
            <person name="Hibbett D.S."/>
            <person name="Martin F."/>
            <person name="Nordberg H.P."/>
            <person name="Cantor M.N."/>
            <person name="Hua S.X."/>
        </authorList>
    </citation>
    <scope>NUCLEOTIDE SEQUENCE [LARGE SCALE GENOMIC DNA]</scope>
    <source>
        <strain evidence="2 3">ATCC 200175</strain>
    </source>
</reference>
<gene>
    <name evidence="2" type="ORF">PAXINDRAFT_156867</name>
</gene>
<feature type="region of interest" description="Disordered" evidence="1">
    <location>
        <begin position="285"/>
        <end position="323"/>
    </location>
</feature>
<dbReference type="AlphaFoldDB" id="A0A0C9TAL1"/>
<dbReference type="HOGENOM" id="CLU_826665_0_0_1"/>
<evidence type="ECO:0000313" key="3">
    <source>
        <dbReference type="Proteomes" id="UP000053647"/>
    </source>
</evidence>
<sequence>MARASLLLGAVSQVSQLKKKSTEKRPVFVEANRSGSQKLYLKQKHCCLTNLLRIHLKPQADILSVRYYRGHDTKHIEWCTGHVTRLSWFPLIIITSVTGSDLKPPPMSNDSTPLPLATCEDVANSRQPGFDTERLTSWCGQYDSDHLCDSTNGESHSKLVSSWTLDLLRNMFLSTCGPENELPHSPGYPQYGEYVHGVHAQKATKASSDESCEWDENGWEDCYDPRKKIEDDYKCIYTVWFLWSSRAKRLSALVRDQEHNPSKERPNAKVAFDVHALVQEDRSGSRCSYTSKSSNTRTAKPPDIESGTQHPHKRCRQLQSPSVKLRRDAAVVWRAG</sequence>
<evidence type="ECO:0000256" key="1">
    <source>
        <dbReference type="SAM" id="MobiDB-lite"/>
    </source>
</evidence>
<name>A0A0C9TAL1_PAXIN</name>
<keyword evidence="3" id="KW-1185">Reference proteome</keyword>
<dbReference type="Proteomes" id="UP000053647">
    <property type="component" value="Unassembled WGS sequence"/>
</dbReference>
<evidence type="ECO:0000313" key="2">
    <source>
        <dbReference type="EMBL" id="KIJ12645.1"/>
    </source>
</evidence>
<feature type="compositionally biased region" description="Polar residues" evidence="1">
    <location>
        <begin position="285"/>
        <end position="298"/>
    </location>
</feature>
<reference evidence="3" key="2">
    <citation type="submission" date="2015-01" db="EMBL/GenBank/DDBJ databases">
        <title>Evolutionary Origins and Diversification of the Mycorrhizal Mutualists.</title>
        <authorList>
            <consortium name="DOE Joint Genome Institute"/>
            <consortium name="Mycorrhizal Genomics Consortium"/>
            <person name="Kohler A."/>
            <person name="Kuo A."/>
            <person name="Nagy L.G."/>
            <person name="Floudas D."/>
            <person name="Copeland A."/>
            <person name="Barry K.W."/>
            <person name="Cichocki N."/>
            <person name="Veneault-Fourrey C."/>
            <person name="LaButti K."/>
            <person name="Lindquist E.A."/>
            <person name="Lipzen A."/>
            <person name="Lundell T."/>
            <person name="Morin E."/>
            <person name="Murat C."/>
            <person name="Riley R."/>
            <person name="Ohm R."/>
            <person name="Sun H."/>
            <person name="Tunlid A."/>
            <person name="Henrissat B."/>
            <person name="Grigoriev I.V."/>
            <person name="Hibbett D.S."/>
            <person name="Martin F."/>
        </authorList>
    </citation>
    <scope>NUCLEOTIDE SEQUENCE [LARGE SCALE GENOMIC DNA]</scope>
    <source>
        <strain evidence="3">ATCC 200175</strain>
    </source>
</reference>
<organism evidence="2 3">
    <name type="scientific">Paxillus involutus ATCC 200175</name>
    <dbReference type="NCBI Taxonomy" id="664439"/>
    <lineage>
        <taxon>Eukaryota</taxon>
        <taxon>Fungi</taxon>
        <taxon>Dikarya</taxon>
        <taxon>Basidiomycota</taxon>
        <taxon>Agaricomycotina</taxon>
        <taxon>Agaricomycetes</taxon>
        <taxon>Agaricomycetidae</taxon>
        <taxon>Boletales</taxon>
        <taxon>Paxilineae</taxon>
        <taxon>Paxillaceae</taxon>
        <taxon>Paxillus</taxon>
    </lineage>
</organism>